<dbReference type="AlphaFoldDB" id="A0AAQ3NHF1"/>
<dbReference type="Proteomes" id="UP001374535">
    <property type="component" value="Chromosome 5"/>
</dbReference>
<evidence type="ECO:0000313" key="2">
    <source>
        <dbReference type="Proteomes" id="UP001374535"/>
    </source>
</evidence>
<organism evidence="1 2">
    <name type="scientific">Vigna mungo</name>
    <name type="common">Black gram</name>
    <name type="synonym">Phaseolus mungo</name>
    <dbReference type="NCBI Taxonomy" id="3915"/>
    <lineage>
        <taxon>Eukaryota</taxon>
        <taxon>Viridiplantae</taxon>
        <taxon>Streptophyta</taxon>
        <taxon>Embryophyta</taxon>
        <taxon>Tracheophyta</taxon>
        <taxon>Spermatophyta</taxon>
        <taxon>Magnoliopsida</taxon>
        <taxon>eudicotyledons</taxon>
        <taxon>Gunneridae</taxon>
        <taxon>Pentapetalae</taxon>
        <taxon>rosids</taxon>
        <taxon>fabids</taxon>
        <taxon>Fabales</taxon>
        <taxon>Fabaceae</taxon>
        <taxon>Papilionoideae</taxon>
        <taxon>50 kb inversion clade</taxon>
        <taxon>NPAAA clade</taxon>
        <taxon>indigoferoid/millettioid clade</taxon>
        <taxon>Phaseoleae</taxon>
        <taxon>Vigna</taxon>
    </lineage>
</organism>
<proteinExistence type="predicted"/>
<name>A0AAQ3NHF1_VIGMU</name>
<protein>
    <submittedName>
        <fullName evidence="1">Uncharacterized protein</fullName>
    </submittedName>
</protein>
<dbReference type="EMBL" id="CP144696">
    <property type="protein sequence ID" value="WVZ10319.1"/>
    <property type="molecule type" value="Genomic_DNA"/>
</dbReference>
<gene>
    <name evidence="1" type="ORF">V8G54_014849</name>
</gene>
<accession>A0AAQ3NHF1</accession>
<evidence type="ECO:0000313" key="1">
    <source>
        <dbReference type="EMBL" id="WVZ10319.1"/>
    </source>
</evidence>
<reference evidence="1 2" key="1">
    <citation type="journal article" date="2023" name="Life. Sci Alliance">
        <title>Evolutionary insights into 3D genome organization and epigenetic landscape of Vigna mungo.</title>
        <authorList>
            <person name="Junaid A."/>
            <person name="Singh B."/>
            <person name="Bhatia S."/>
        </authorList>
    </citation>
    <scope>NUCLEOTIDE SEQUENCE [LARGE SCALE GENOMIC DNA]</scope>
    <source>
        <strain evidence="1">Urdbean</strain>
    </source>
</reference>
<keyword evidence="2" id="KW-1185">Reference proteome</keyword>
<sequence>MTKLRNSDNAATEPETTQAMILLRLHPMKTLPTYIVQILNGVQNFISRYPVNFPNANIISYTRSLQIFTNCTKLGLLPCRKIFKVTAGNSHFSFLSYNGCTGIKISRCSLSIPSFQVLADTTTDPRTSRFRCSSTRIAKP</sequence>